<evidence type="ECO:0000313" key="2">
    <source>
        <dbReference type="Proteomes" id="UP001161388"/>
    </source>
</evidence>
<evidence type="ECO:0000313" key="1">
    <source>
        <dbReference type="EMBL" id="GLQ27590.1"/>
    </source>
</evidence>
<name>A0ABQ5VKG7_9RHOB</name>
<protein>
    <submittedName>
        <fullName evidence="1">Uncharacterized protein</fullName>
    </submittedName>
</protein>
<keyword evidence="2" id="KW-1185">Reference proteome</keyword>
<dbReference type="EMBL" id="BSNL01000001">
    <property type="protein sequence ID" value="GLQ27590.1"/>
    <property type="molecule type" value="Genomic_DNA"/>
</dbReference>
<proteinExistence type="predicted"/>
<gene>
    <name evidence="1" type="ORF">GCM10007927_23930</name>
</gene>
<dbReference type="RefSeq" id="WP_284373711.1">
    <property type="nucleotide sequence ID" value="NZ_BSNL01000001.1"/>
</dbReference>
<organism evidence="1 2">
    <name type="scientific">Sulfitobacter pacificus</name>
    <dbReference type="NCBI Taxonomy" id="1499314"/>
    <lineage>
        <taxon>Bacteria</taxon>
        <taxon>Pseudomonadati</taxon>
        <taxon>Pseudomonadota</taxon>
        <taxon>Alphaproteobacteria</taxon>
        <taxon>Rhodobacterales</taxon>
        <taxon>Roseobacteraceae</taxon>
        <taxon>Sulfitobacter</taxon>
    </lineage>
</organism>
<accession>A0ABQ5VKG7</accession>
<reference evidence="1" key="2">
    <citation type="submission" date="2023-01" db="EMBL/GenBank/DDBJ databases">
        <title>Draft genome sequence of Sulfitobacter pacificus strain NBRC 109915.</title>
        <authorList>
            <person name="Sun Q."/>
            <person name="Mori K."/>
        </authorList>
    </citation>
    <scope>NUCLEOTIDE SEQUENCE</scope>
    <source>
        <strain evidence="1">NBRC 109915</strain>
    </source>
</reference>
<dbReference type="Proteomes" id="UP001161388">
    <property type="component" value="Unassembled WGS sequence"/>
</dbReference>
<comment type="caution">
    <text evidence="1">The sequence shown here is derived from an EMBL/GenBank/DDBJ whole genome shotgun (WGS) entry which is preliminary data.</text>
</comment>
<sequence length="158" mass="17547">MLDGGAADCCDAGISQTKGFPAWSRKQHLFRCLSLAEDRPIYVGLGVHKRTYSVALFNSEDGTVETYTCPWIWHDPAAKAIYNHHFAKHGIGQKAIVAVARKLAIKLWRMTVETLPSPVEGVARGVWSVSSTTKRAAPSSTGAYRKRYLVILYSDRHE</sequence>
<reference evidence="1" key="1">
    <citation type="journal article" date="2014" name="Int. J. Syst. Evol. Microbiol.">
        <title>Complete genome of a new Firmicutes species belonging to the dominant human colonic microbiota ('Ruminococcus bicirculans') reveals two chromosomes and a selective capacity to utilize plant glucans.</title>
        <authorList>
            <consortium name="NISC Comparative Sequencing Program"/>
            <person name="Wegmann U."/>
            <person name="Louis P."/>
            <person name="Goesmann A."/>
            <person name="Henrissat B."/>
            <person name="Duncan S.H."/>
            <person name="Flint H.J."/>
        </authorList>
    </citation>
    <scope>NUCLEOTIDE SEQUENCE</scope>
    <source>
        <strain evidence="1">NBRC 109915</strain>
    </source>
</reference>